<comment type="caution">
    <text evidence="1">The sequence shown here is derived from an EMBL/GenBank/DDBJ whole genome shotgun (WGS) entry which is preliminary data.</text>
</comment>
<sequence>MIDERRTVDALLTGVRHHNRAVIDHEMRRLSGRAPGLSQHQVAVIEAALDDLAERLILARMRTMPDQAERLARLFDVRS</sequence>
<reference evidence="1 2" key="1">
    <citation type="submission" date="2020-02" db="EMBL/GenBank/DDBJ databases">
        <authorList>
            <person name="Li X.-J."/>
            <person name="Han X.-M."/>
        </authorList>
    </citation>
    <scope>NUCLEOTIDE SEQUENCE [LARGE SCALE GENOMIC DNA]</scope>
    <source>
        <strain evidence="1 2">CCTCC AB 2017055</strain>
    </source>
</reference>
<gene>
    <name evidence="1" type="ORF">G1H10_26255</name>
</gene>
<name>A0A6L9SE57_9ACTN</name>
<dbReference type="RefSeq" id="WP_163743540.1">
    <property type="nucleotide sequence ID" value="NZ_JAAGOA010000024.1"/>
</dbReference>
<protein>
    <recommendedName>
        <fullName evidence="3">Tetrapyrrole biosynthesis glutamyl-tRNA reductase dimerisation domain-containing protein</fullName>
    </recommendedName>
</protein>
<evidence type="ECO:0000313" key="2">
    <source>
        <dbReference type="Proteomes" id="UP000475214"/>
    </source>
</evidence>
<dbReference type="Proteomes" id="UP000475214">
    <property type="component" value="Unassembled WGS sequence"/>
</dbReference>
<dbReference type="AlphaFoldDB" id="A0A6L9SE57"/>
<proteinExistence type="predicted"/>
<evidence type="ECO:0008006" key="3">
    <source>
        <dbReference type="Google" id="ProtNLM"/>
    </source>
</evidence>
<evidence type="ECO:0000313" key="1">
    <source>
        <dbReference type="EMBL" id="NEE03675.1"/>
    </source>
</evidence>
<accession>A0A6L9SE57</accession>
<organism evidence="1 2">
    <name type="scientific">Phytoactinopolyspora halotolerans</name>
    <dbReference type="NCBI Taxonomy" id="1981512"/>
    <lineage>
        <taxon>Bacteria</taxon>
        <taxon>Bacillati</taxon>
        <taxon>Actinomycetota</taxon>
        <taxon>Actinomycetes</taxon>
        <taxon>Jiangellales</taxon>
        <taxon>Jiangellaceae</taxon>
        <taxon>Phytoactinopolyspora</taxon>
    </lineage>
</organism>
<keyword evidence="2" id="KW-1185">Reference proteome</keyword>
<dbReference type="EMBL" id="JAAGOA010000024">
    <property type="protein sequence ID" value="NEE03675.1"/>
    <property type="molecule type" value="Genomic_DNA"/>
</dbReference>